<evidence type="ECO:0000256" key="3">
    <source>
        <dbReference type="SAM" id="SignalP"/>
    </source>
</evidence>
<dbReference type="Pfam" id="PF01565">
    <property type="entry name" value="FAD_binding_4"/>
    <property type="match status" value="1"/>
</dbReference>
<reference evidence="5" key="1">
    <citation type="journal article" date="2020" name="Phytopathology">
        <title>Genome sequence of the chestnut blight fungus Cryphonectria parasitica EP155: A fundamental resource for an archetypical invasive plant pathogen.</title>
        <authorList>
            <person name="Crouch J.A."/>
            <person name="Dawe A."/>
            <person name="Aerts A."/>
            <person name="Barry K."/>
            <person name="Churchill A.C.L."/>
            <person name="Grimwood J."/>
            <person name="Hillman B."/>
            <person name="Milgroom M.G."/>
            <person name="Pangilinan J."/>
            <person name="Smith M."/>
            <person name="Salamov A."/>
            <person name="Schmutz J."/>
            <person name="Yadav J."/>
            <person name="Grigoriev I.V."/>
            <person name="Nuss D."/>
        </authorList>
    </citation>
    <scope>NUCLEOTIDE SEQUENCE</scope>
    <source>
        <strain evidence="5">EP155</strain>
    </source>
</reference>
<dbReference type="EMBL" id="MU032350">
    <property type="protein sequence ID" value="KAF3762614.1"/>
    <property type="molecule type" value="Genomic_DNA"/>
</dbReference>
<evidence type="ECO:0000256" key="1">
    <source>
        <dbReference type="ARBA" id="ARBA00005466"/>
    </source>
</evidence>
<evidence type="ECO:0000313" key="6">
    <source>
        <dbReference type="Proteomes" id="UP000803844"/>
    </source>
</evidence>
<evidence type="ECO:0000259" key="4">
    <source>
        <dbReference type="PROSITE" id="PS51387"/>
    </source>
</evidence>
<dbReference type="RefSeq" id="XP_040773593.1">
    <property type="nucleotide sequence ID" value="XM_040922312.1"/>
</dbReference>
<keyword evidence="2" id="KW-0560">Oxidoreductase</keyword>
<protein>
    <submittedName>
        <fullName evidence="5">FAD-binding domain-containing protein</fullName>
    </submittedName>
</protein>
<comment type="similarity">
    <text evidence="1">Belongs to the oxygen-dependent FAD-linked oxidoreductase family.</text>
</comment>
<feature type="domain" description="FAD-binding PCMH-type" evidence="4">
    <location>
        <begin position="108"/>
        <end position="286"/>
    </location>
</feature>
<dbReference type="PANTHER" id="PTHR13878:SF91">
    <property type="entry name" value="FAD BINDING DOMAIN PROTEIN (AFU_ORTHOLOGUE AFUA_6G12070)-RELATED"/>
    <property type="match status" value="1"/>
</dbReference>
<dbReference type="PANTHER" id="PTHR13878">
    <property type="entry name" value="GULONOLACTONE OXIDASE"/>
    <property type="match status" value="1"/>
</dbReference>
<accession>A0A9P4XX97</accession>
<dbReference type="InterPro" id="IPR006094">
    <property type="entry name" value="Oxid_FAD_bind_N"/>
</dbReference>
<keyword evidence="3" id="KW-0732">Signal</keyword>
<proteinExistence type="inferred from homology"/>
<dbReference type="GO" id="GO:0016491">
    <property type="term" value="F:oxidoreductase activity"/>
    <property type="evidence" value="ECO:0007669"/>
    <property type="project" value="UniProtKB-KW"/>
</dbReference>
<dbReference type="Proteomes" id="UP000803844">
    <property type="component" value="Unassembled WGS sequence"/>
</dbReference>
<comment type="caution">
    <text evidence="5">The sequence shown here is derived from an EMBL/GenBank/DDBJ whole genome shotgun (WGS) entry which is preliminary data.</text>
</comment>
<dbReference type="GeneID" id="63839441"/>
<dbReference type="InterPro" id="IPR036318">
    <property type="entry name" value="FAD-bd_PCMH-like_sf"/>
</dbReference>
<dbReference type="Pfam" id="PF08031">
    <property type="entry name" value="BBE"/>
    <property type="match status" value="1"/>
</dbReference>
<dbReference type="InterPro" id="IPR050432">
    <property type="entry name" value="FAD-linked_Oxidoreductases_BP"/>
</dbReference>
<dbReference type="Gene3D" id="3.30.465.10">
    <property type="match status" value="2"/>
</dbReference>
<gene>
    <name evidence="5" type="ORF">M406DRAFT_347596</name>
</gene>
<dbReference type="InterPro" id="IPR016166">
    <property type="entry name" value="FAD-bd_PCMH"/>
</dbReference>
<dbReference type="InterPro" id="IPR016169">
    <property type="entry name" value="FAD-bd_PCMH_sub2"/>
</dbReference>
<evidence type="ECO:0000256" key="2">
    <source>
        <dbReference type="ARBA" id="ARBA00023002"/>
    </source>
</evidence>
<keyword evidence="6" id="KW-1185">Reference proteome</keyword>
<dbReference type="SUPFAM" id="SSF56176">
    <property type="entry name" value="FAD-binding/transporter-associated domain-like"/>
    <property type="match status" value="1"/>
</dbReference>
<dbReference type="PROSITE" id="PS51387">
    <property type="entry name" value="FAD_PCMH"/>
    <property type="match status" value="1"/>
</dbReference>
<dbReference type="AlphaFoldDB" id="A0A9P4XX97"/>
<feature type="chain" id="PRO_5040143933" evidence="3">
    <location>
        <begin position="19"/>
        <end position="558"/>
    </location>
</feature>
<dbReference type="InterPro" id="IPR012951">
    <property type="entry name" value="BBE"/>
</dbReference>
<sequence>MGWLVTLVSMLLRGGFNAICKCYPGDSCWPSETQWSSLNSTVGGRLVATIPLGSPCHDPYYDEEECAYLQSQWLLPGIHMNSSSSVMAPFFANQSCDPWTPRERPCELGNYVRYAVNATGPDDIIAAIKFARDQNIRFIIRNTGHDYLGRSTGAGSLAVWTHYLKDITPLQWNDTDFTGTALKLGAGVQGFELVEAAAALGRVGVTGECPTVGIVGGYTQGGGHSALSTKFGLGADQTLAFEVVTASGELVTASKTNNTDLYWALSGGGPGNYGVVVSMTVKTYPGAVTSGLNLIVEKTANGNSSQSIYNGIDAFHNAIPGLVDFGAMVIYYFAADYVEISALTAFNATQDELETAMVPLLTSLDSLNLTYSVNYTEFATYVEHFIHYWGPLPDGVIEIGTAQYGGRLISRSQITTSKFSAASRALAEDGATLIGVGTNVAPFGGDNAVLPAWREAIVSAAIQVPFSFTDPWKDVFAEQDLITYTIDPTIEKATPGSGAYMNEADFRQPDWKQDFFGANYDKLLSIKQKWDPEGLFYCDVAVGSDAWTVAEDGRMCKS</sequence>
<dbReference type="GO" id="GO:0071949">
    <property type="term" value="F:FAD binding"/>
    <property type="evidence" value="ECO:0007669"/>
    <property type="project" value="InterPro"/>
</dbReference>
<feature type="signal peptide" evidence="3">
    <location>
        <begin position="1"/>
        <end position="18"/>
    </location>
</feature>
<evidence type="ECO:0000313" key="5">
    <source>
        <dbReference type="EMBL" id="KAF3762614.1"/>
    </source>
</evidence>
<name>A0A9P4XX97_CRYP1</name>
<dbReference type="OrthoDB" id="9983560at2759"/>
<organism evidence="5 6">
    <name type="scientific">Cryphonectria parasitica (strain ATCC 38755 / EP155)</name>
    <dbReference type="NCBI Taxonomy" id="660469"/>
    <lineage>
        <taxon>Eukaryota</taxon>
        <taxon>Fungi</taxon>
        <taxon>Dikarya</taxon>
        <taxon>Ascomycota</taxon>
        <taxon>Pezizomycotina</taxon>
        <taxon>Sordariomycetes</taxon>
        <taxon>Sordariomycetidae</taxon>
        <taxon>Diaporthales</taxon>
        <taxon>Cryphonectriaceae</taxon>
        <taxon>Cryphonectria-Endothia species complex</taxon>
        <taxon>Cryphonectria</taxon>
    </lineage>
</organism>